<organism evidence="3 4">
    <name type="scientific">Candidatus Yonathbacteria bacterium RIFCSPHIGHO2_02_FULL_44_14</name>
    <dbReference type="NCBI Taxonomy" id="1802724"/>
    <lineage>
        <taxon>Bacteria</taxon>
        <taxon>Candidatus Yonathiibacteriota</taxon>
    </lineage>
</organism>
<feature type="signal peptide" evidence="2">
    <location>
        <begin position="1"/>
        <end position="27"/>
    </location>
</feature>
<dbReference type="AlphaFoldDB" id="A0A1G2SB86"/>
<dbReference type="PROSITE" id="PS51257">
    <property type="entry name" value="PROKAR_LIPOPROTEIN"/>
    <property type="match status" value="1"/>
</dbReference>
<keyword evidence="1" id="KW-1133">Transmembrane helix</keyword>
<proteinExistence type="predicted"/>
<dbReference type="Proteomes" id="UP000179118">
    <property type="component" value="Unassembled WGS sequence"/>
</dbReference>
<keyword evidence="1" id="KW-0812">Transmembrane</keyword>
<name>A0A1G2SB86_9BACT</name>
<keyword evidence="1" id="KW-0472">Membrane</keyword>
<evidence type="ECO:0000313" key="3">
    <source>
        <dbReference type="EMBL" id="OHA81949.1"/>
    </source>
</evidence>
<dbReference type="EMBL" id="MHUT01000002">
    <property type="protein sequence ID" value="OHA81949.1"/>
    <property type="molecule type" value="Genomic_DNA"/>
</dbReference>
<protein>
    <recommendedName>
        <fullName evidence="5">Fibronectin type-III domain-containing protein</fullName>
    </recommendedName>
</protein>
<evidence type="ECO:0000256" key="1">
    <source>
        <dbReference type="SAM" id="Phobius"/>
    </source>
</evidence>
<gene>
    <name evidence="3" type="ORF">A3D51_03670</name>
</gene>
<sequence>MNKKIKLFSVGIIVIAGLFVGASFASAQTATVASCNSATVSATLNDTGGATTSVWFEWGTSYTTVDTGSGSRTATQSFSTAPQNFSQLITGLNPSTTYYYRAVFENTYGKSQGGTLSFVTPQCATQNNQTYTQPYVTTNSASSVSQNSATLNGYVTSSGTNINAWFEWGTSYSLGNTTSVLNYGTGATSFNNSVYNLNPNTTYYYRAVAQSTYGTVYGSTLSFTTSGQGYNYSMTGSAPTVTTLLATELTDTTAKLNGLVFASTNQSSSAWFEWGINSNLVNKTQAVNVGSLPTVKHSDFITGLVQGQTYYYRIVAENPYGKVYGTVNTFVLETSTYVVTPTVTTPVVLKPTTTVVVRGSSTQSLVALSIEGGAEMIGAGEKRTYHVVWKNESTQSLKNVVLRVTFPQSINIDSATKGTFSSADNSVIVDLKTLASKESGETFIFATAGRGLKPGELLVVTANMVYTGANGVQGDAIAYVTHRGEATQIAVSANIFGAGDFIPTTLFEWLILMVLVLILVLLGNHLYGRFAEHK</sequence>
<evidence type="ECO:0000313" key="4">
    <source>
        <dbReference type="Proteomes" id="UP000179118"/>
    </source>
</evidence>
<keyword evidence="2" id="KW-0732">Signal</keyword>
<feature type="transmembrane region" description="Helical" evidence="1">
    <location>
        <begin position="506"/>
        <end position="527"/>
    </location>
</feature>
<evidence type="ECO:0008006" key="5">
    <source>
        <dbReference type="Google" id="ProtNLM"/>
    </source>
</evidence>
<comment type="caution">
    <text evidence="3">The sequence shown here is derived from an EMBL/GenBank/DDBJ whole genome shotgun (WGS) entry which is preliminary data.</text>
</comment>
<reference evidence="3 4" key="1">
    <citation type="journal article" date="2016" name="Nat. Commun.">
        <title>Thousands of microbial genomes shed light on interconnected biogeochemical processes in an aquifer system.</title>
        <authorList>
            <person name="Anantharaman K."/>
            <person name="Brown C.T."/>
            <person name="Hug L.A."/>
            <person name="Sharon I."/>
            <person name="Castelle C.J."/>
            <person name="Probst A.J."/>
            <person name="Thomas B.C."/>
            <person name="Singh A."/>
            <person name="Wilkins M.J."/>
            <person name="Karaoz U."/>
            <person name="Brodie E.L."/>
            <person name="Williams K.H."/>
            <person name="Hubbard S.S."/>
            <person name="Banfield J.F."/>
        </authorList>
    </citation>
    <scope>NUCLEOTIDE SEQUENCE [LARGE SCALE GENOMIC DNA]</scope>
</reference>
<accession>A0A1G2SB86</accession>
<evidence type="ECO:0000256" key="2">
    <source>
        <dbReference type="SAM" id="SignalP"/>
    </source>
</evidence>
<feature type="chain" id="PRO_5009584382" description="Fibronectin type-III domain-containing protein" evidence="2">
    <location>
        <begin position="28"/>
        <end position="534"/>
    </location>
</feature>